<keyword evidence="5" id="KW-0804">Transcription</keyword>
<evidence type="ECO:0000259" key="6">
    <source>
        <dbReference type="PROSITE" id="PS01124"/>
    </source>
</evidence>
<dbReference type="PROSITE" id="PS00041">
    <property type="entry name" value="HTH_ARAC_FAMILY_1"/>
    <property type="match status" value="1"/>
</dbReference>
<evidence type="ECO:0000256" key="1">
    <source>
        <dbReference type="ARBA" id="ARBA00022490"/>
    </source>
</evidence>
<dbReference type="RefSeq" id="WP_087432215.1">
    <property type="nucleotide sequence ID" value="NZ_JAMDLV010000074.1"/>
</dbReference>
<comment type="caution">
    <text evidence="8">The sequence shown here is derived from an EMBL/GenBank/DDBJ whole genome shotgun (WGS) entry which is preliminary data.</text>
</comment>
<keyword evidence="3" id="KW-0238">DNA-binding</keyword>
<organism evidence="8 9">
    <name type="scientific">Paenibacillus apiarius</name>
    <dbReference type="NCBI Taxonomy" id="46240"/>
    <lineage>
        <taxon>Bacteria</taxon>
        <taxon>Bacillati</taxon>
        <taxon>Bacillota</taxon>
        <taxon>Bacilli</taxon>
        <taxon>Bacillales</taxon>
        <taxon>Paenibacillaceae</taxon>
        <taxon>Paenibacillus</taxon>
    </lineage>
</organism>
<dbReference type="SUPFAM" id="SSF51215">
    <property type="entry name" value="Regulatory protein AraC"/>
    <property type="match status" value="1"/>
</dbReference>
<dbReference type="PRINTS" id="PR00032">
    <property type="entry name" value="HTHARAC"/>
</dbReference>
<dbReference type="Pfam" id="PF12833">
    <property type="entry name" value="HTH_18"/>
    <property type="match status" value="1"/>
</dbReference>
<dbReference type="InterPro" id="IPR037923">
    <property type="entry name" value="HTH-like"/>
</dbReference>
<keyword evidence="4" id="KW-0010">Activator</keyword>
<sequence>MREQHIQPIIRRSTFYTMTDIRYHVQPPDSESGTLVADDYSIVAITAGEGRLTIDGDCYRVERGKGFILAPGMRLSIMQDGEAALEYYRVAFEILRTFGAEGGELHSVSNKEAPAFPCAGEVELYPFSWYIDLLESIYRFRYESDERGSLQNFVRFQELVAHIVGNNVAAADRTDTRSAVALSIERLRHRFREQMTVDQMAAEAKVGRWQYTRLFKELTGSIPLDYLNELRMNRAKELLLSTEERLHDIAISVGFSNEYYFNRRFTRTVGITPTRYRRMHGGDIRVVSPYLEDFVLALGITPVVQCCHAIWGKQDYLGLDETPVFDVSAGRYELLSQYEPDIIMIDGGADRANFEPYAPTYQLAGVSEDWRSSFRTMADWFGKADRAEDVIAQYECEAEAARKILNRTAKGQSVAVLRINAKGFTLYGGAEMGFTGPVLYGSLGLTPHPLVRQLTQGMRRAELPIEWLHRLDADHLFITFEKQESSIDGEERKLLDHPLWRMLPAVRNRCVYEVDFLTWMNYGVISHRKKIGDVLRALA</sequence>
<dbReference type="EMBL" id="JAMDLW010000024">
    <property type="protein sequence ID" value="MCY9521626.1"/>
    <property type="molecule type" value="Genomic_DNA"/>
</dbReference>
<dbReference type="InterPro" id="IPR003313">
    <property type="entry name" value="AraC-bd"/>
</dbReference>
<evidence type="ECO:0000256" key="4">
    <source>
        <dbReference type="ARBA" id="ARBA00023159"/>
    </source>
</evidence>
<dbReference type="InterPro" id="IPR002491">
    <property type="entry name" value="ABC_transptr_periplasmic_BD"/>
</dbReference>
<dbReference type="Gene3D" id="1.10.10.60">
    <property type="entry name" value="Homeodomain-like"/>
    <property type="match status" value="2"/>
</dbReference>
<evidence type="ECO:0000313" key="9">
    <source>
        <dbReference type="Proteomes" id="UP001207626"/>
    </source>
</evidence>
<dbReference type="SUPFAM" id="SSF46689">
    <property type="entry name" value="Homeodomain-like"/>
    <property type="match status" value="1"/>
</dbReference>
<dbReference type="Proteomes" id="UP001207626">
    <property type="component" value="Unassembled WGS sequence"/>
</dbReference>
<evidence type="ECO:0000256" key="3">
    <source>
        <dbReference type="ARBA" id="ARBA00023125"/>
    </source>
</evidence>
<gene>
    <name evidence="8" type="ORF">M5X09_18470</name>
</gene>
<feature type="domain" description="Fe/B12 periplasmic-binding" evidence="7">
    <location>
        <begin position="283"/>
        <end position="539"/>
    </location>
</feature>
<dbReference type="InterPro" id="IPR009057">
    <property type="entry name" value="Homeodomain-like_sf"/>
</dbReference>
<dbReference type="PROSITE" id="PS50983">
    <property type="entry name" value="FE_B12_PBP"/>
    <property type="match status" value="1"/>
</dbReference>
<reference evidence="8 9" key="1">
    <citation type="submission" date="2022-05" db="EMBL/GenBank/DDBJ databases">
        <title>Genome Sequencing of Bee-Associated Microbes.</title>
        <authorList>
            <person name="Dunlap C."/>
        </authorList>
    </citation>
    <scope>NUCLEOTIDE SEQUENCE [LARGE SCALE GENOMIC DNA]</scope>
    <source>
        <strain evidence="8 9">NRRL NRS-1438</strain>
    </source>
</reference>
<keyword evidence="1" id="KW-0963">Cytoplasm</keyword>
<keyword evidence="2" id="KW-0805">Transcription regulation</keyword>
<name>A0ABT4E068_9BACL</name>
<dbReference type="SMART" id="SM00342">
    <property type="entry name" value="HTH_ARAC"/>
    <property type="match status" value="1"/>
</dbReference>
<dbReference type="InterPro" id="IPR018060">
    <property type="entry name" value="HTH_AraC"/>
</dbReference>
<feature type="domain" description="HTH araC/xylS-type" evidence="6">
    <location>
        <begin position="181"/>
        <end position="279"/>
    </location>
</feature>
<accession>A0ABT4E068</accession>
<dbReference type="PANTHER" id="PTHR46796:SF13">
    <property type="entry name" value="HTH-TYPE TRANSCRIPTIONAL ACTIVATOR RHAS"/>
    <property type="match status" value="1"/>
</dbReference>
<evidence type="ECO:0000313" key="8">
    <source>
        <dbReference type="EMBL" id="MCY9521626.1"/>
    </source>
</evidence>
<dbReference type="Gene3D" id="3.40.50.1980">
    <property type="entry name" value="Nitrogenase molybdenum iron protein domain"/>
    <property type="match status" value="2"/>
</dbReference>
<dbReference type="SUPFAM" id="SSF53807">
    <property type="entry name" value="Helical backbone' metal receptor"/>
    <property type="match status" value="1"/>
</dbReference>
<evidence type="ECO:0000256" key="2">
    <source>
        <dbReference type="ARBA" id="ARBA00023015"/>
    </source>
</evidence>
<evidence type="ECO:0000256" key="5">
    <source>
        <dbReference type="ARBA" id="ARBA00023163"/>
    </source>
</evidence>
<dbReference type="Pfam" id="PF02311">
    <property type="entry name" value="AraC_binding"/>
    <property type="match status" value="1"/>
</dbReference>
<dbReference type="InterPro" id="IPR050204">
    <property type="entry name" value="AraC_XylS_family_regulators"/>
</dbReference>
<dbReference type="PANTHER" id="PTHR46796">
    <property type="entry name" value="HTH-TYPE TRANSCRIPTIONAL ACTIVATOR RHAS-RELATED"/>
    <property type="match status" value="1"/>
</dbReference>
<dbReference type="Pfam" id="PF01497">
    <property type="entry name" value="Peripla_BP_2"/>
    <property type="match status" value="1"/>
</dbReference>
<protein>
    <submittedName>
        <fullName evidence="8">Helix-turn-helix domain-containing protein</fullName>
    </submittedName>
</protein>
<proteinExistence type="predicted"/>
<evidence type="ECO:0000259" key="7">
    <source>
        <dbReference type="PROSITE" id="PS50983"/>
    </source>
</evidence>
<dbReference type="InterPro" id="IPR020449">
    <property type="entry name" value="Tscrpt_reg_AraC-type_HTH"/>
</dbReference>
<dbReference type="PROSITE" id="PS01124">
    <property type="entry name" value="HTH_ARAC_FAMILY_2"/>
    <property type="match status" value="1"/>
</dbReference>
<dbReference type="InterPro" id="IPR018062">
    <property type="entry name" value="HTH_AraC-typ_CS"/>
</dbReference>
<keyword evidence="9" id="KW-1185">Reference proteome</keyword>